<dbReference type="CDD" id="cd14797">
    <property type="entry name" value="DUF302"/>
    <property type="match status" value="1"/>
</dbReference>
<organism evidence="2 3">
    <name type="scientific">Psilocybe cyanescens</name>
    <dbReference type="NCBI Taxonomy" id="93625"/>
    <lineage>
        <taxon>Eukaryota</taxon>
        <taxon>Fungi</taxon>
        <taxon>Dikarya</taxon>
        <taxon>Basidiomycota</taxon>
        <taxon>Agaricomycotina</taxon>
        <taxon>Agaricomycetes</taxon>
        <taxon>Agaricomycetidae</taxon>
        <taxon>Agaricales</taxon>
        <taxon>Agaricineae</taxon>
        <taxon>Strophariaceae</taxon>
        <taxon>Psilocybe</taxon>
    </lineage>
</organism>
<dbReference type="OrthoDB" id="5190258at2759"/>
<reference evidence="2 3" key="1">
    <citation type="journal article" date="2018" name="Evol. Lett.">
        <title>Horizontal gene cluster transfer increased hallucinogenic mushroom diversity.</title>
        <authorList>
            <person name="Reynolds H.T."/>
            <person name="Vijayakumar V."/>
            <person name="Gluck-Thaler E."/>
            <person name="Korotkin H.B."/>
            <person name="Matheny P.B."/>
            <person name="Slot J.C."/>
        </authorList>
    </citation>
    <scope>NUCLEOTIDE SEQUENCE [LARGE SCALE GENOMIC DNA]</scope>
    <source>
        <strain evidence="2 3">2631</strain>
    </source>
</reference>
<dbReference type="Gene3D" id="3.30.310.70">
    <property type="entry name" value="TT1751-like domain"/>
    <property type="match status" value="1"/>
</dbReference>
<gene>
    <name evidence="2" type="ORF">CVT25_003436</name>
</gene>
<proteinExistence type="predicted"/>
<dbReference type="SUPFAM" id="SSF103247">
    <property type="entry name" value="TT1751-like"/>
    <property type="match status" value="1"/>
</dbReference>
<comment type="caution">
    <text evidence="2">The sequence shown here is derived from an EMBL/GenBank/DDBJ whole genome shotgun (WGS) entry which is preliminary data.</text>
</comment>
<dbReference type="Proteomes" id="UP000283269">
    <property type="component" value="Unassembled WGS sequence"/>
</dbReference>
<sequence length="173" mass="19137">MSSIKTTTPLAVDLVKFDTSVPFEEVISRLDTEINKAGAEDIMSQIRLVKTQEEFISTINKYKPNSFLYFSDYPHHRILQFPDGVKKPANVAYVLGNPLIAQTILKHNPLAGFCVPPRLLVLEKPDGAGAIVSYHRPSAVMSVPEGENHPDLQSVLELLDGKIEQLAEKITAV</sequence>
<name>A0A409WM13_PSICY</name>
<dbReference type="Pfam" id="PF03625">
    <property type="entry name" value="DUF302"/>
    <property type="match status" value="1"/>
</dbReference>
<evidence type="ECO:0000313" key="3">
    <source>
        <dbReference type="Proteomes" id="UP000283269"/>
    </source>
</evidence>
<protein>
    <recommendedName>
        <fullName evidence="1">DUF302 domain-containing protein</fullName>
    </recommendedName>
</protein>
<dbReference type="AlphaFoldDB" id="A0A409WM13"/>
<dbReference type="InterPro" id="IPR005180">
    <property type="entry name" value="DUF302"/>
</dbReference>
<accession>A0A409WM13</accession>
<dbReference type="InterPro" id="IPR035923">
    <property type="entry name" value="TT1751-like_sf"/>
</dbReference>
<dbReference type="InParanoid" id="A0A409WM13"/>
<evidence type="ECO:0000313" key="2">
    <source>
        <dbReference type="EMBL" id="PPQ79555.1"/>
    </source>
</evidence>
<dbReference type="EMBL" id="NHYD01003373">
    <property type="protein sequence ID" value="PPQ79555.1"/>
    <property type="molecule type" value="Genomic_DNA"/>
</dbReference>
<feature type="domain" description="DUF302" evidence="1">
    <location>
        <begin position="84"/>
        <end position="137"/>
    </location>
</feature>
<evidence type="ECO:0000259" key="1">
    <source>
        <dbReference type="Pfam" id="PF03625"/>
    </source>
</evidence>
<keyword evidence="3" id="KW-1185">Reference proteome</keyword>